<dbReference type="GO" id="GO:0009399">
    <property type="term" value="P:nitrogen fixation"/>
    <property type="evidence" value="ECO:0007669"/>
    <property type="project" value="InterPro"/>
</dbReference>
<dbReference type="GO" id="GO:0030151">
    <property type="term" value="F:molybdenum ion binding"/>
    <property type="evidence" value="ECO:0007669"/>
    <property type="project" value="InterPro"/>
</dbReference>
<protein>
    <submittedName>
        <fullName evidence="1">Nitrogen fixation protein NifQ</fullName>
    </submittedName>
</protein>
<dbReference type="InterPro" id="IPR006975">
    <property type="entry name" value="NifQ"/>
</dbReference>
<gene>
    <name evidence="1" type="ORF">C1N32_00955</name>
</gene>
<proteinExistence type="predicted"/>
<dbReference type="RefSeq" id="WP_102965141.1">
    <property type="nucleotide sequence ID" value="NZ_POSK01000001.1"/>
</dbReference>
<evidence type="ECO:0000313" key="2">
    <source>
        <dbReference type="Proteomes" id="UP000236449"/>
    </source>
</evidence>
<dbReference type="AlphaFoldDB" id="A0A2J8I7X1"/>
<dbReference type="EMBL" id="POSK01000001">
    <property type="protein sequence ID" value="PNI06608.1"/>
    <property type="molecule type" value="Genomic_DNA"/>
</dbReference>
<evidence type="ECO:0000313" key="1">
    <source>
        <dbReference type="EMBL" id="PNI06608.1"/>
    </source>
</evidence>
<accession>A0A2J8I7X1</accession>
<sequence length="176" mass="20343">MMDNVIQEYWQPILESYKRGETALPLYMGLNQNGYDALLLAMGLESLPLSREAEEKLRLRLELMNMRIGELEELEKLLVESLNPDVTFGSEMVTVLASACLGSQHLWRDLGMPERPRLTALFRDYFPSLHAKNVNNMRWKRFLYRQLCENGGDYVCRSPSCEECASYSECYDLSAK</sequence>
<organism evidence="1 2">
    <name type="scientific">Vibrio diazotrophicus</name>
    <dbReference type="NCBI Taxonomy" id="685"/>
    <lineage>
        <taxon>Bacteria</taxon>
        <taxon>Pseudomonadati</taxon>
        <taxon>Pseudomonadota</taxon>
        <taxon>Gammaproteobacteria</taxon>
        <taxon>Vibrionales</taxon>
        <taxon>Vibrionaceae</taxon>
        <taxon>Vibrio</taxon>
    </lineage>
</organism>
<comment type="caution">
    <text evidence="1">The sequence shown here is derived from an EMBL/GenBank/DDBJ whole genome shotgun (WGS) entry which is preliminary data.</text>
</comment>
<dbReference type="Pfam" id="PF04891">
    <property type="entry name" value="NifQ"/>
    <property type="match status" value="1"/>
</dbReference>
<reference evidence="1 2" key="1">
    <citation type="submission" date="2018-01" db="EMBL/GenBank/DDBJ databases">
        <title>Draft genome sequences of six Vibrio diazotrophicus strains isolated from deep-sea sediments of the Baltic Sea.</title>
        <authorList>
            <person name="Castillo D."/>
            <person name="Vandieken V."/>
            <person name="Chiang O."/>
            <person name="Middelboe M."/>
        </authorList>
    </citation>
    <scope>NUCLEOTIDE SEQUENCE [LARGE SCALE GENOMIC DNA]</scope>
    <source>
        <strain evidence="1 2">60.27F</strain>
    </source>
</reference>
<name>A0A2J8I7X1_VIBDI</name>
<dbReference type="OrthoDB" id="192277at2"/>
<dbReference type="Proteomes" id="UP000236449">
    <property type="component" value="Unassembled WGS sequence"/>
</dbReference>